<keyword evidence="8" id="KW-1185">Reference proteome</keyword>
<evidence type="ECO:0000313" key="7">
    <source>
        <dbReference type="EMBL" id="RAJ81813.1"/>
    </source>
</evidence>
<dbReference type="RefSeq" id="WP_111592380.1">
    <property type="nucleotide sequence ID" value="NZ_QLMA01000004.1"/>
</dbReference>
<keyword evidence="4 6" id="KW-1133">Transmembrane helix</keyword>
<evidence type="ECO:0000256" key="5">
    <source>
        <dbReference type="ARBA" id="ARBA00023136"/>
    </source>
</evidence>
<keyword evidence="3 6" id="KW-0812">Transmembrane</keyword>
<dbReference type="OrthoDB" id="9787430at2"/>
<feature type="transmembrane region" description="Helical" evidence="6">
    <location>
        <begin position="6"/>
        <end position="25"/>
    </location>
</feature>
<protein>
    <submittedName>
        <fullName evidence="7">Uncharacterized protein DUF445</fullName>
    </submittedName>
</protein>
<feature type="transmembrane region" description="Helical" evidence="6">
    <location>
        <begin position="162"/>
        <end position="182"/>
    </location>
</feature>
<accession>A0A327VZK0</accession>
<dbReference type="Pfam" id="PF04286">
    <property type="entry name" value="DUF445"/>
    <property type="match status" value="1"/>
</dbReference>
<dbReference type="PANTHER" id="PTHR35791:SF1">
    <property type="entry name" value="UPF0754 MEMBRANE PROTEIN YHEB"/>
    <property type="match status" value="1"/>
</dbReference>
<comment type="caution">
    <text evidence="7">The sequence shown here is derived from an EMBL/GenBank/DDBJ whole genome shotgun (WGS) entry which is preliminary data.</text>
</comment>
<dbReference type="InterPro" id="IPR007383">
    <property type="entry name" value="DUF445"/>
</dbReference>
<name>A0A327VZK0_9BACT</name>
<evidence type="ECO:0000313" key="8">
    <source>
        <dbReference type="Proteomes" id="UP000249819"/>
    </source>
</evidence>
<evidence type="ECO:0000256" key="6">
    <source>
        <dbReference type="SAM" id="Phobius"/>
    </source>
</evidence>
<evidence type="ECO:0000256" key="1">
    <source>
        <dbReference type="ARBA" id="ARBA00004308"/>
    </source>
</evidence>
<comment type="subcellular location">
    <subcellularLocation>
        <location evidence="1">Endomembrane system</location>
    </subcellularLocation>
</comment>
<keyword evidence="5 6" id="KW-0472">Membrane</keyword>
<dbReference type="EMBL" id="QLMA01000004">
    <property type="protein sequence ID" value="RAJ81813.1"/>
    <property type="molecule type" value="Genomic_DNA"/>
</dbReference>
<gene>
    <name evidence="7" type="ORF">CLV59_10436</name>
</gene>
<evidence type="ECO:0000256" key="3">
    <source>
        <dbReference type="ARBA" id="ARBA00022692"/>
    </source>
</evidence>
<dbReference type="PANTHER" id="PTHR35791">
    <property type="entry name" value="UPF0754 MEMBRANE PROTEIN YHEB"/>
    <property type="match status" value="1"/>
</dbReference>
<evidence type="ECO:0000256" key="2">
    <source>
        <dbReference type="ARBA" id="ARBA00008053"/>
    </source>
</evidence>
<dbReference type="GO" id="GO:0012505">
    <property type="term" value="C:endomembrane system"/>
    <property type="evidence" value="ECO:0007669"/>
    <property type="project" value="UniProtKB-SubCell"/>
</dbReference>
<sequence>MLYTLPFIAAIAGWLINTVAIQILLRQLPKRREQLATELGNLAGKQFSFALIRQKLTDPDKIKNIIPVVEEHLDSFLRDRLPKAMPVLSMFIGDSTVNQIKSHLVNELDSLFPKMIGQYLDNVEKDLDLEKIVSEKIRTTTDEQMSNAVQQFLGKELKAFKFLGAISGLIIGIISLIIALIAA</sequence>
<organism evidence="7 8">
    <name type="scientific">Chitinophaga dinghuensis</name>
    <dbReference type="NCBI Taxonomy" id="1539050"/>
    <lineage>
        <taxon>Bacteria</taxon>
        <taxon>Pseudomonadati</taxon>
        <taxon>Bacteroidota</taxon>
        <taxon>Chitinophagia</taxon>
        <taxon>Chitinophagales</taxon>
        <taxon>Chitinophagaceae</taxon>
        <taxon>Chitinophaga</taxon>
    </lineage>
</organism>
<dbReference type="AlphaFoldDB" id="A0A327VZK0"/>
<evidence type="ECO:0000256" key="4">
    <source>
        <dbReference type="ARBA" id="ARBA00022989"/>
    </source>
</evidence>
<proteinExistence type="inferred from homology"/>
<comment type="similarity">
    <text evidence="2">Belongs to the UPF0754 family.</text>
</comment>
<dbReference type="Proteomes" id="UP000249819">
    <property type="component" value="Unassembled WGS sequence"/>
</dbReference>
<reference evidence="7 8" key="1">
    <citation type="submission" date="2018-06" db="EMBL/GenBank/DDBJ databases">
        <title>Genomic Encyclopedia of Archaeal and Bacterial Type Strains, Phase II (KMG-II): from individual species to whole genera.</title>
        <authorList>
            <person name="Goeker M."/>
        </authorList>
    </citation>
    <scope>NUCLEOTIDE SEQUENCE [LARGE SCALE GENOMIC DNA]</scope>
    <source>
        <strain evidence="7 8">DSM 29821</strain>
    </source>
</reference>